<gene>
    <name evidence="7" type="ORF">F7R26_019170</name>
</gene>
<dbReference type="InterPro" id="IPR041490">
    <property type="entry name" value="KstR2_TetR_C"/>
</dbReference>
<dbReference type="InterPro" id="IPR050109">
    <property type="entry name" value="HTH-type_TetR-like_transc_reg"/>
</dbReference>
<dbReference type="PANTHER" id="PTHR30055">
    <property type="entry name" value="HTH-TYPE TRANSCRIPTIONAL REGULATOR RUTR"/>
    <property type="match status" value="1"/>
</dbReference>
<evidence type="ECO:0000313" key="7">
    <source>
        <dbReference type="EMBL" id="QOT76229.1"/>
    </source>
</evidence>
<dbReference type="GeneID" id="98403049"/>
<dbReference type="EMBL" id="CP062803">
    <property type="protein sequence ID" value="QOT76229.1"/>
    <property type="molecule type" value="Genomic_DNA"/>
</dbReference>
<proteinExistence type="predicted"/>
<keyword evidence="1" id="KW-0678">Repressor</keyword>
<keyword evidence="3 5" id="KW-0238">DNA-binding</keyword>
<dbReference type="SUPFAM" id="SSF48498">
    <property type="entry name" value="Tetracyclin repressor-like, C-terminal domain"/>
    <property type="match status" value="1"/>
</dbReference>
<keyword evidence="4" id="KW-0804">Transcription</keyword>
<evidence type="ECO:0000256" key="2">
    <source>
        <dbReference type="ARBA" id="ARBA00023015"/>
    </source>
</evidence>
<dbReference type="GO" id="GO:0000976">
    <property type="term" value="F:transcription cis-regulatory region binding"/>
    <property type="evidence" value="ECO:0007669"/>
    <property type="project" value="TreeGrafter"/>
</dbReference>
<evidence type="ECO:0000256" key="3">
    <source>
        <dbReference type="ARBA" id="ARBA00023125"/>
    </source>
</evidence>
<dbReference type="PRINTS" id="PR00455">
    <property type="entry name" value="HTHTETR"/>
</dbReference>
<dbReference type="AlphaFoldDB" id="A0A643FPX7"/>
<dbReference type="Proteomes" id="UP000397656">
    <property type="component" value="Chromosome 1"/>
</dbReference>
<reference evidence="7 8" key="1">
    <citation type="submission" date="2020-10" db="EMBL/GenBank/DDBJ databases">
        <title>Complete genome sequence of Cupriavidus basilensis CCUG 49340T.</title>
        <authorList>
            <person name="Salva-Serra F."/>
            <person name="Donoso R.A."/>
            <person name="Cho K.H."/>
            <person name="Yoo J.A."/>
            <person name="Lee K."/>
            <person name="Yoon S.-H."/>
            <person name="Perez-Pantoja D."/>
            <person name="Moore E.R.B."/>
        </authorList>
    </citation>
    <scope>NUCLEOTIDE SEQUENCE [LARGE SCALE GENOMIC DNA]</scope>
    <source>
        <strain evidence="8">CCUG 49340</strain>
    </source>
</reference>
<organism evidence="7 8">
    <name type="scientific">Cupriavidus basilensis</name>
    <dbReference type="NCBI Taxonomy" id="68895"/>
    <lineage>
        <taxon>Bacteria</taxon>
        <taxon>Pseudomonadati</taxon>
        <taxon>Pseudomonadota</taxon>
        <taxon>Betaproteobacteria</taxon>
        <taxon>Burkholderiales</taxon>
        <taxon>Burkholderiaceae</taxon>
        <taxon>Cupriavidus</taxon>
    </lineage>
</organism>
<evidence type="ECO:0000313" key="8">
    <source>
        <dbReference type="Proteomes" id="UP000397656"/>
    </source>
</evidence>
<dbReference type="PROSITE" id="PS50977">
    <property type="entry name" value="HTH_TETR_2"/>
    <property type="match status" value="1"/>
</dbReference>
<evidence type="ECO:0000256" key="4">
    <source>
        <dbReference type="ARBA" id="ARBA00023163"/>
    </source>
</evidence>
<keyword evidence="2" id="KW-0805">Transcription regulation</keyword>
<dbReference type="GO" id="GO:0003700">
    <property type="term" value="F:DNA-binding transcription factor activity"/>
    <property type="evidence" value="ECO:0007669"/>
    <property type="project" value="TreeGrafter"/>
</dbReference>
<feature type="DNA-binding region" description="H-T-H motif" evidence="5">
    <location>
        <begin position="33"/>
        <end position="52"/>
    </location>
</feature>
<sequence length="212" mass="23939">MARTKAPDFEAQREQILDLAAAAFAASSYPSTSMADLAAACGTSKARLYHYYESKEAILFDLLDRYTRRLMLIVTEVEAEAERQGRSELDSFSNLIRAFLAEYETSQTRHVALINDVKFLAEEQRDQILKRERDVVAAFSRQLRRAYPERVTRDNQAALTMTVFGMINWTFTWLKPGGKLSYAEFAEMVIDLLAGGLPGARTEPAARLRGVE</sequence>
<protein>
    <submittedName>
        <fullName evidence="7">TetR family transcriptional regulator</fullName>
    </submittedName>
</protein>
<dbReference type="RefSeq" id="WP_150991146.1">
    <property type="nucleotide sequence ID" value="NZ_CP062803.1"/>
</dbReference>
<dbReference type="InterPro" id="IPR009057">
    <property type="entry name" value="Homeodomain-like_sf"/>
</dbReference>
<feature type="domain" description="HTH tetR-type" evidence="6">
    <location>
        <begin position="10"/>
        <end position="70"/>
    </location>
</feature>
<evidence type="ECO:0000259" key="6">
    <source>
        <dbReference type="PROSITE" id="PS50977"/>
    </source>
</evidence>
<dbReference type="InterPro" id="IPR036271">
    <property type="entry name" value="Tet_transcr_reg_TetR-rel_C_sf"/>
</dbReference>
<dbReference type="InterPro" id="IPR001647">
    <property type="entry name" value="HTH_TetR"/>
</dbReference>
<dbReference type="SUPFAM" id="SSF46689">
    <property type="entry name" value="Homeodomain-like"/>
    <property type="match status" value="1"/>
</dbReference>
<name>A0A643FPX7_9BURK</name>
<dbReference type="PANTHER" id="PTHR30055:SF175">
    <property type="entry name" value="HTH-TYPE TRANSCRIPTIONAL REPRESSOR KSTR2"/>
    <property type="match status" value="1"/>
</dbReference>
<accession>A0A643FPX7</accession>
<evidence type="ECO:0000256" key="5">
    <source>
        <dbReference type="PROSITE-ProRule" id="PRU00335"/>
    </source>
</evidence>
<evidence type="ECO:0000256" key="1">
    <source>
        <dbReference type="ARBA" id="ARBA00022491"/>
    </source>
</evidence>
<dbReference type="Gene3D" id="1.10.10.60">
    <property type="entry name" value="Homeodomain-like"/>
    <property type="match status" value="1"/>
</dbReference>
<dbReference type="Pfam" id="PF17932">
    <property type="entry name" value="TetR_C_24"/>
    <property type="match status" value="1"/>
</dbReference>
<dbReference type="Gene3D" id="1.10.357.10">
    <property type="entry name" value="Tetracycline Repressor, domain 2"/>
    <property type="match status" value="1"/>
</dbReference>
<dbReference type="Pfam" id="PF00440">
    <property type="entry name" value="TetR_N"/>
    <property type="match status" value="1"/>
</dbReference>